<dbReference type="EMBL" id="JAACJJ010000001">
    <property type="protein sequence ID" value="KAF5330864.1"/>
    <property type="molecule type" value="Genomic_DNA"/>
</dbReference>
<name>A0A8H5BX69_9AGAR</name>
<dbReference type="OrthoDB" id="3237761at2759"/>
<accession>A0A8H5BX69</accession>
<sequence>MNPFPEGTRVFYWTSSGTCEYAIVQSSARLADGTLILSLKVEGKDKVATIPAAGVTKVT</sequence>
<dbReference type="AlphaFoldDB" id="A0A8H5BX69"/>
<organism evidence="1 2">
    <name type="scientific">Psilocybe cf. subviscida</name>
    <dbReference type="NCBI Taxonomy" id="2480587"/>
    <lineage>
        <taxon>Eukaryota</taxon>
        <taxon>Fungi</taxon>
        <taxon>Dikarya</taxon>
        <taxon>Basidiomycota</taxon>
        <taxon>Agaricomycotina</taxon>
        <taxon>Agaricomycetes</taxon>
        <taxon>Agaricomycetidae</taxon>
        <taxon>Agaricales</taxon>
        <taxon>Agaricineae</taxon>
        <taxon>Strophariaceae</taxon>
        <taxon>Psilocybe</taxon>
    </lineage>
</organism>
<comment type="caution">
    <text evidence="1">The sequence shown here is derived from an EMBL/GenBank/DDBJ whole genome shotgun (WGS) entry which is preliminary data.</text>
</comment>
<dbReference type="Proteomes" id="UP000567179">
    <property type="component" value="Unassembled WGS sequence"/>
</dbReference>
<proteinExistence type="predicted"/>
<protein>
    <submittedName>
        <fullName evidence="1">Uncharacterized protein</fullName>
    </submittedName>
</protein>
<reference evidence="1 2" key="1">
    <citation type="journal article" date="2020" name="ISME J.">
        <title>Uncovering the hidden diversity of litter-decomposition mechanisms in mushroom-forming fungi.</title>
        <authorList>
            <person name="Floudas D."/>
            <person name="Bentzer J."/>
            <person name="Ahren D."/>
            <person name="Johansson T."/>
            <person name="Persson P."/>
            <person name="Tunlid A."/>
        </authorList>
    </citation>
    <scope>NUCLEOTIDE SEQUENCE [LARGE SCALE GENOMIC DNA]</scope>
    <source>
        <strain evidence="1 2">CBS 101986</strain>
    </source>
</reference>
<evidence type="ECO:0000313" key="1">
    <source>
        <dbReference type="EMBL" id="KAF5330864.1"/>
    </source>
</evidence>
<keyword evidence="2" id="KW-1185">Reference proteome</keyword>
<gene>
    <name evidence="1" type="ORF">D9619_005860</name>
</gene>
<evidence type="ECO:0000313" key="2">
    <source>
        <dbReference type="Proteomes" id="UP000567179"/>
    </source>
</evidence>